<proteinExistence type="predicted"/>
<dbReference type="EMBL" id="CAKLBC010001342">
    <property type="protein sequence ID" value="CAH0491442.1"/>
    <property type="molecule type" value="Genomic_DNA"/>
</dbReference>
<feature type="compositionally biased region" description="Polar residues" evidence="1">
    <location>
        <begin position="82"/>
        <end position="91"/>
    </location>
</feature>
<protein>
    <submittedName>
        <fullName evidence="3">Uncharacterized protein</fullName>
    </submittedName>
</protein>
<evidence type="ECO:0000313" key="5">
    <source>
        <dbReference type="Proteomes" id="UP001159659"/>
    </source>
</evidence>
<evidence type="ECO:0000313" key="4">
    <source>
        <dbReference type="Proteomes" id="UP001157938"/>
    </source>
</evidence>
<dbReference type="EMBL" id="CANTFK010000993">
    <property type="protein sequence ID" value="CAI5740514.1"/>
    <property type="molecule type" value="Genomic_DNA"/>
</dbReference>
<dbReference type="Proteomes" id="UP001159659">
    <property type="component" value="Unassembled WGS sequence"/>
</dbReference>
<name>A0AAV0V102_9STRA</name>
<dbReference type="Proteomes" id="UP001157938">
    <property type="component" value="Unassembled WGS sequence"/>
</dbReference>
<reference evidence="2 4" key="1">
    <citation type="submission" date="2021-11" db="EMBL/GenBank/DDBJ databases">
        <authorList>
            <person name="Islam A."/>
            <person name="Islam S."/>
            <person name="Flora M.S."/>
            <person name="Rahman M."/>
            <person name="Ziaur R.M."/>
            <person name="Epstein J.H."/>
            <person name="Hassan M."/>
            <person name="Klassen M."/>
            <person name="Woodard K."/>
            <person name="Webb A."/>
            <person name="Webby R.J."/>
            <person name="El Zowalaty M.E."/>
        </authorList>
    </citation>
    <scope>NUCLEOTIDE SEQUENCE [LARGE SCALE GENOMIC DNA]</scope>
    <source>
        <strain evidence="2">Pf1</strain>
    </source>
</reference>
<comment type="caution">
    <text evidence="3">The sequence shown here is derived from an EMBL/GenBank/DDBJ whole genome shotgun (WGS) entry which is preliminary data.</text>
</comment>
<reference evidence="3" key="2">
    <citation type="submission" date="2022-12" db="EMBL/GenBank/DDBJ databases">
        <authorList>
            <person name="Webb A."/>
        </authorList>
    </citation>
    <scope>NUCLEOTIDE SEQUENCE</scope>
    <source>
        <strain evidence="3">Pf2</strain>
    </source>
</reference>
<dbReference type="AlphaFoldDB" id="A0AAV0V102"/>
<keyword evidence="4" id="KW-1185">Reference proteome</keyword>
<sequence length="130" mass="14316">MRIFMCAIDFDRVFHRSAAKTSSNPTTSAGCFRVLNREQFEKITSADELAAFEARRSSYYSSSIERPQFLLFCGSDTSASPMTLANESTRSSRPHAPAPAKPSIDHRMPVFFMPPLSPACPADGVKFVGC</sequence>
<accession>A0AAV0V102</accession>
<feature type="region of interest" description="Disordered" evidence="1">
    <location>
        <begin position="82"/>
        <end position="104"/>
    </location>
</feature>
<dbReference type="PROSITE" id="PS51257">
    <property type="entry name" value="PROKAR_LIPOPROTEIN"/>
    <property type="match status" value="1"/>
</dbReference>
<evidence type="ECO:0000313" key="3">
    <source>
        <dbReference type="EMBL" id="CAI5740514.1"/>
    </source>
</evidence>
<gene>
    <name evidence="2" type="ORF">PFR001_LOCUS6703</name>
    <name evidence="3" type="ORF">PFR002_LOCUS9290</name>
</gene>
<organism evidence="3 5">
    <name type="scientific">Peronospora farinosa</name>
    <dbReference type="NCBI Taxonomy" id="134698"/>
    <lineage>
        <taxon>Eukaryota</taxon>
        <taxon>Sar</taxon>
        <taxon>Stramenopiles</taxon>
        <taxon>Oomycota</taxon>
        <taxon>Peronosporomycetes</taxon>
        <taxon>Peronosporales</taxon>
        <taxon>Peronosporaceae</taxon>
        <taxon>Peronospora</taxon>
    </lineage>
</organism>
<evidence type="ECO:0000256" key="1">
    <source>
        <dbReference type="SAM" id="MobiDB-lite"/>
    </source>
</evidence>
<evidence type="ECO:0000313" key="2">
    <source>
        <dbReference type="EMBL" id="CAH0491442.1"/>
    </source>
</evidence>